<reference evidence="3" key="1">
    <citation type="submission" date="2014-01" db="EMBL/GenBank/DDBJ databases">
        <title>The Genome Sequence of Anopheles melas CM1001059_A (V2).</title>
        <authorList>
            <consortium name="The Broad Institute Genomics Platform"/>
            <person name="Neafsey D.E."/>
            <person name="Besansky N."/>
            <person name="Howell P."/>
            <person name="Walton C."/>
            <person name="Young S.K."/>
            <person name="Zeng Q."/>
            <person name="Gargeya S."/>
            <person name="Fitzgerald M."/>
            <person name="Haas B."/>
            <person name="Abouelleil A."/>
            <person name="Allen A.W."/>
            <person name="Alvarado L."/>
            <person name="Arachchi H.M."/>
            <person name="Berlin A.M."/>
            <person name="Chapman S.B."/>
            <person name="Gainer-Dewar J."/>
            <person name="Goldberg J."/>
            <person name="Griggs A."/>
            <person name="Gujja S."/>
            <person name="Hansen M."/>
            <person name="Howarth C."/>
            <person name="Imamovic A."/>
            <person name="Ireland A."/>
            <person name="Larimer J."/>
            <person name="McCowan C."/>
            <person name="Murphy C."/>
            <person name="Pearson M."/>
            <person name="Poon T.W."/>
            <person name="Priest M."/>
            <person name="Roberts A."/>
            <person name="Saif S."/>
            <person name="Shea T."/>
            <person name="Sisk P."/>
            <person name="Sykes S."/>
            <person name="Wortman J."/>
            <person name="Nusbaum C."/>
            <person name="Birren B."/>
        </authorList>
    </citation>
    <scope>NUCLEOTIDE SEQUENCE [LARGE SCALE GENOMIC DNA]</scope>
    <source>
        <strain evidence="3">CM1001059</strain>
    </source>
</reference>
<keyword evidence="3" id="KW-1185">Reference proteome</keyword>
<protein>
    <submittedName>
        <fullName evidence="2">Uncharacterized protein</fullName>
    </submittedName>
</protein>
<feature type="region of interest" description="Disordered" evidence="1">
    <location>
        <begin position="93"/>
        <end position="126"/>
    </location>
</feature>
<reference evidence="2" key="2">
    <citation type="submission" date="2020-05" db="UniProtKB">
        <authorList>
            <consortium name="EnsemblMetazoa"/>
        </authorList>
    </citation>
    <scope>IDENTIFICATION</scope>
    <source>
        <strain evidence="2">CM1001059</strain>
    </source>
</reference>
<dbReference type="AlphaFoldDB" id="A0A182UBD9"/>
<dbReference type="Proteomes" id="UP000075902">
    <property type="component" value="Unassembled WGS sequence"/>
</dbReference>
<proteinExistence type="predicted"/>
<dbReference type="VEuPathDB" id="VectorBase:AMEC017343"/>
<accession>A0A182UBD9</accession>
<evidence type="ECO:0000313" key="3">
    <source>
        <dbReference type="Proteomes" id="UP000075902"/>
    </source>
</evidence>
<organism evidence="2 3">
    <name type="scientific">Anopheles melas</name>
    <dbReference type="NCBI Taxonomy" id="34690"/>
    <lineage>
        <taxon>Eukaryota</taxon>
        <taxon>Metazoa</taxon>
        <taxon>Ecdysozoa</taxon>
        <taxon>Arthropoda</taxon>
        <taxon>Hexapoda</taxon>
        <taxon>Insecta</taxon>
        <taxon>Pterygota</taxon>
        <taxon>Neoptera</taxon>
        <taxon>Endopterygota</taxon>
        <taxon>Diptera</taxon>
        <taxon>Nematocera</taxon>
        <taxon>Culicoidea</taxon>
        <taxon>Culicidae</taxon>
        <taxon>Anophelinae</taxon>
        <taxon>Anopheles</taxon>
    </lineage>
</organism>
<evidence type="ECO:0000313" key="2">
    <source>
        <dbReference type="EnsemblMetazoa" id="AMEC017343-PA"/>
    </source>
</evidence>
<name>A0A182UBD9_9DIPT</name>
<dbReference type="EnsemblMetazoa" id="AMEC017343-RA">
    <property type="protein sequence ID" value="AMEC017343-PA"/>
    <property type="gene ID" value="AMEC017343"/>
</dbReference>
<evidence type="ECO:0000256" key="1">
    <source>
        <dbReference type="SAM" id="MobiDB-lite"/>
    </source>
</evidence>
<sequence>MDRHGISIGKLHNSTLIRLEGATSKGPADLEMMMAILISAPQDTQQHMSVHEFAHPIAVRSINTPETDYNVLAHNNAPRLVDEILICELQGKGTAGGTMASGPTEATPPTGASSAVTRYSPRTPVK</sequence>